<accession>A0A380ZAH1</accession>
<protein>
    <submittedName>
        <fullName evidence="1">Uncharacterized protein</fullName>
    </submittedName>
</protein>
<dbReference type="AlphaFoldDB" id="A0A380ZAH1"/>
<proteinExistence type="predicted"/>
<name>A0A380ZAH1_9BACE</name>
<organism evidence="1 2">
    <name type="scientific">Bacteroides eggerthii</name>
    <dbReference type="NCBI Taxonomy" id="28111"/>
    <lineage>
        <taxon>Bacteria</taxon>
        <taxon>Pseudomonadati</taxon>
        <taxon>Bacteroidota</taxon>
        <taxon>Bacteroidia</taxon>
        <taxon>Bacteroidales</taxon>
        <taxon>Bacteroidaceae</taxon>
        <taxon>Bacteroides</taxon>
    </lineage>
</organism>
<gene>
    <name evidence="1" type="ORF">NCTC11155_03408</name>
</gene>
<dbReference type="Proteomes" id="UP000254424">
    <property type="component" value="Unassembled WGS sequence"/>
</dbReference>
<dbReference type="STRING" id="483216.BACEGG_00469"/>
<evidence type="ECO:0000313" key="1">
    <source>
        <dbReference type="EMBL" id="SUV43998.1"/>
    </source>
</evidence>
<evidence type="ECO:0000313" key="2">
    <source>
        <dbReference type="Proteomes" id="UP000254424"/>
    </source>
</evidence>
<reference evidence="1 2" key="1">
    <citation type="submission" date="2018-06" db="EMBL/GenBank/DDBJ databases">
        <authorList>
            <consortium name="Pathogen Informatics"/>
            <person name="Doyle S."/>
        </authorList>
    </citation>
    <scope>NUCLEOTIDE SEQUENCE [LARGE SCALE GENOMIC DNA]</scope>
    <source>
        <strain evidence="1 2">NCTC11155</strain>
    </source>
</reference>
<dbReference type="EMBL" id="UFSX01000002">
    <property type="protein sequence ID" value="SUV43998.1"/>
    <property type="molecule type" value="Genomic_DNA"/>
</dbReference>
<sequence>MLIRMISGISKWDGSKAVNRKDYYICGDAIGDLRTTDNKLSVWKADTQEDINDAIVALALNRDSVSKLSYFLLKEEDLDKMDIKISDEQVGVAAGLDSQILTKHRDLIDLDYWRLGYLADHLTELAKNVNNRRICSASEVKKLLERYKQENKITPIQVKDKLRTSLKW</sequence>